<dbReference type="RefSeq" id="WP_407348424.1">
    <property type="nucleotide sequence ID" value="NZ_CP136864.1"/>
</dbReference>
<feature type="transmembrane region" description="Helical" evidence="1">
    <location>
        <begin position="15"/>
        <end position="36"/>
    </location>
</feature>
<keyword evidence="1" id="KW-1133">Transmembrane helix</keyword>
<dbReference type="Proteomes" id="UP001626537">
    <property type="component" value="Chromosome"/>
</dbReference>
<keyword evidence="1" id="KW-0472">Membrane</keyword>
<evidence type="ECO:0000313" key="3">
    <source>
        <dbReference type="Proteomes" id="UP001626537"/>
    </source>
</evidence>
<reference evidence="2 3" key="1">
    <citation type="submission" date="2023-10" db="EMBL/GenBank/DDBJ databases">
        <title>Two novel species belonging to the OM43/NOR5 clade.</title>
        <authorList>
            <person name="Park M."/>
        </authorList>
    </citation>
    <scope>NUCLEOTIDE SEQUENCE [LARGE SCALE GENOMIC DNA]</scope>
    <source>
        <strain evidence="2 3">IMCC43200</strain>
    </source>
</reference>
<evidence type="ECO:0000256" key="1">
    <source>
        <dbReference type="SAM" id="Phobius"/>
    </source>
</evidence>
<organism evidence="2 3">
    <name type="scientific">Congregibacter variabilis</name>
    <dbReference type="NCBI Taxonomy" id="3081200"/>
    <lineage>
        <taxon>Bacteria</taxon>
        <taxon>Pseudomonadati</taxon>
        <taxon>Pseudomonadota</taxon>
        <taxon>Gammaproteobacteria</taxon>
        <taxon>Cellvibrionales</taxon>
        <taxon>Halieaceae</taxon>
        <taxon>Congregibacter</taxon>
    </lineage>
</organism>
<dbReference type="EMBL" id="CP136864">
    <property type="protein sequence ID" value="WOJ93780.1"/>
    <property type="molecule type" value="Genomic_DNA"/>
</dbReference>
<evidence type="ECO:0000313" key="2">
    <source>
        <dbReference type="EMBL" id="WOJ93780.1"/>
    </source>
</evidence>
<protein>
    <submittedName>
        <fullName evidence="2">Uncharacterized protein</fullName>
    </submittedName>
</protein>
<gene>
    <name evidence="2" type="ORF">R0135_01105</name>
</gene>
<proteinExistence type="predicted"/>
<keyword evidence="1" id="KW-0812">Transmembrane</keyword>
<accession>A0ABZ0I5M0</accession>
<name>A0ABZ0I5M0_9GAMM</name>
<sequence>MLLRSLTKHVKDQNWLAVWIDFAIVVIGVFIGIQVANWNDFLNERSIERELLQRLYKDFQLSVTGIDRDIRFLEQQVSDQRVVIEFLDSCSVDAGMEDVFQRGLATLGFLNPPRLYRRTIDEISASGRTDIIQNRTIAEELDQIVALVEWRTWAYGSLQASMKSTTDEIRRQLRHTLETAYENPFVKDFKGGVDYDIQTLCQNPETANAISGISFDTLERIEAYRQIRARYNEFVPLIARELKARWNMAVAER</sequence>
<keyword evidence="3" id="KW-1185">Reference proteome</keyword>